<dbReference type="SUPFAM" id="SSF52540">
    <property type="entry name" value="P-loop containing nucleoside triphosphate hydrolases"/>
    <property type="match status" value="1"/>
</dbReference>
<name>A0A402BDT5_9CHLR</name>
<dbReference type="GO" id="GO:0016887">
    <property type="term" value="F:ATP hydrolysis activity"/>
    <property type="evidence" value="ECO:0007669"/>
    <property type="project" value="InterPro"/>
</dbReference>
<dbReference type="GO" id="GO:0005886">
    <property type="term" value="C:plasma membrane"/>
    <property type="evidence" value="ECO:0007669"/>
    <property type="project" value="UniProtKB-SubCell"/>
</dbReference>
<dbReference type="AlphaFoldDB" id="A0A402BDT5"/>
<keyword evidence="8 9" id="KW-0472">Membrane</keyword>
<evidence type="ECO:0000313" key="12">
    <source>
        <dbReference type="EMBL" id="GCE29452.1"/>
    </source>
</evidence>
<dbReference type="PROSITE" id="PS50893">
    <property type="entry name" value="ABC_TRANSPORTER_2"/>
    <property type="match status" value="1"/>
</dbReference>
<evidence type="ECO:0000256" key="3">
    <source>
        <dbReference type="ARBA" id="ARBA00022475"/>
    </source>
</evidence>
<evidence type="ECO:0000256" key="2">
    <source>
        <dbReference type="ARBA" id="ARBA00022448"/>
    </source>
</evidence>
<dbReference type="SUPFAM" id="SSF90123">
    <property type="entry name" value="ABC transporter transmembrane region"/>
    <property type="match status" value="1"/>
</dbReference>
<dbReference type="Gene3D" id="1.20.1560.10">
    <property type="entry name" value="ABC transporter type 1, transmembrane domain"/>
    <property type="match status" value="1"/>
</dbReference>
<feature type="domain" description="ABC transporter" evidence="10">
    <location>
        <begin position="361"/>
        <end position="603"/>
    </location>
</feature>
<evidence type="ECO:0000256" key="8">
    <source>
        <dbReference type="ARBA" id="ARBA00023136"/>
    </source>
</evidence>
<evidence type="ECO:0000256" key="4">
    <source>
        <dbReference type="ARBA" id="ARBA00022692"/>
    </source>
</evidence>
<dbReference type="PANTHER" id="PTHR43394:SF1">
    <property type="entry name" value="ATP-BINDING CASSETTE SUB-FAMILY B MEMBER 10, MITOCHONDRIAL"/>
    <property type="match status" value="1"/>
</dbReference>
<dbReference type="EMBL" id="BIFT01000002">
    <property type="protein sequence ID" value="GCE29452.1"/>
    <property type="molecule type" value="Genomic_DNA"/>
</dbReference>
<feature type="transmembrane region" description="Helical" evidence="9">
    <location>
        <begin position="149"/>
        <end position="171"/>
    </location>
</feature>
<dbReference type="PRINTS" id="PR01896">
    <property type="entry name" value="TAP1PROTEIN"/>
</dbReference>
<dbReference type="Proteomes" id="UP000287171">
    <property type="component" value="Unassembled WGS sequence"/>
</dbReference>
<dbReference type="PROSITE" id="PS00211">
    <property type="entry name" value="ABC_TRANSPORTER_1"/>
    <property type="match status" value="1"/>
</dbReference>
<keyword evidence="5" id="KW-0547">Nucleotide-binding</keyword>
<evidence type="ECO:0000259" key="11">
    <source>
        <dbReference type="PROSITE" id="PS50929"/>
    </source>
</evidence>
<dbReference type="InterPro" id="IPR036640">
    <property type="entry name" value="ABC1_TM_sf"/>
</dbReference>
<dbReference type="RefSeq" id="WP_126629712.1">
    <property type="nucleotide sequence ID" value="NZ_BIFT01000002.1"/>
</dbReference>
<keyword evidence="6" id="KW-0067">ATP-binding</keyword>
<feature type="domain" description="ABC transmembrane type-1" evidence="11">
    <location>
        <begin position="30"/>
        <end position="324"/>
    </location>
</feature>
<dbReference type="PANTHER" id="PTHR43394">
    <property type="entry name" value="ATP-DEPENDENT PERMEASE MDL1, MITOCHONDRIAL"/>
    <property type="match status" value="1"/>
</dbReference>
<feature type="transmembrane region" description="Helical" evidence="9">
    <location>
        <begin position="20"/>
        <end position="51"/>
    </location>
</feature>
<dbReference type="InterPro" id="IPR011527">
    <property type="entry name" value="ABC1_TM_dom"/>
</dbReference>
<dbReference type="InterPro" id="IPR039421">
    <property type="entry name" value="Type_1_exporter"/>
</dbReference>
<dbReference type="InterPro" id="IPR027417">
    <property type="entry name" value="P-loop_NTPase"/>
</dbReference>
<dbReference type="Gene3D" id="3.40.50.300">
    <property type="entry name" value="P-loop containing nucleotide triphosphate hydrolases"/>
    <property type="match status" value="1"/>
</dbReference>
<feature type="transmembrane region" description="Helical" evidence="9">
    <location>
        <begin position="177"/>
        <end position="194"/>
    </location>
</feature>
<keyword evidence="13" id="KW-1185">Reference proteome</keyword>
<dbReference type="InterPro" id="IPR003439">
    <property type="entry name" value="ABC_transporter-like_ATP-bd"/>
</dbReference>
<keyword evidence="3" id="KW-1003">Cell membrane</keyword>
<organism evidence="12 13">
    <name type="scientific">Dictyobacter alpinus</name>
    <dbReference type="NCBI Taxonomy" id="2014873"/>
    <lineage>
        <taxon>Bacteria</taxon>
        <taxon>Bacillati</taxon>
        <taxon>Chloroflexota</taxon>
        <taxon>Ktedonobacteria</taxon>
        <taxon>Ktedonobacterales</taxon>
        <taxon>Dictyobacteraceae</taxon>
        <taxon>Dictyobacter</taxon>
    </lineage>
</organism>
<sequence length="643" mass="73081">MHSFQSVTRHLSIIRQLFLILWQANALLFVLLLVLSLVTGAIPALTLIVNAKLIDEIVSFAFQQRSASSTSFPFPILILLFILAGSGALNQVMASTRTTIETLYRKQVTNLISLKIAEKASSLDLSFFENPVLSNRLTLALNEASYRPITIVTLLLTLLTTSITLISVTVIIARWHFWILLLVISISFLHYWIIARMGQDRVSLTLRQTPAMRKTQYISSLLTTDFYAKEIRLFNLRDYFLKRYRRLQNEVYQQDRQLLRKHLFLTMIVEPLLSLVRPALLAFVIWQAVQRLVTLGSFTLYTQAIGQLDGGFSALILTSAQLYENTLFLTNLFDFLALSPTVEPVQDVTTSNPSTLSAPSIEFRDVSFAYPDSATPVLNHLNFFIKPGEIIALVGENGAGKTTVVKLLAGLYKPTQGQILLDGKDIETLNRAELRSYLSVIFQDYAVYHLEVLENIGVGSVSEIENQYQIEQAAYKSGFAPIVEALPEKYQTLLGRWIERGHEFSGGQRQLLALSRVMMRKAPVLVLDEPGAALDILREQQFFKNLLEEQKEKRQTIIFISHHFSTVRRADHIVLLEQGTVIEQGSHEQLMAQQGQYANLFQLQSQEYASMEEIRRDEDAVFEEEKEHTNRMKSTKHFTEIDV</sequence>
<dbReference type="OrthoDB" id="9806127at2"/>
<dbReference type="InterPro" id="IPR003593">
    <property type="entry name" value="AAA+_ATPase"/>
</dbReference>
<feature type="transmembrane region" description="Helical" evidence="9">
    <location>
        <begin position="71"/>
        <end position="89"/>
    </location>
</feature>
<keyword evidence="2" id="KW-0813">Transport</keyword>
<evidence type="ECO:0000256" key="7">
    <source>
        <dbReference type="ARBA" id="ARBA00022989"/>
    </source>
</evidence>
<dbReference type="PROSITE" id="PS50929">
    <property type="entry name" value="ABC_TM1F"/>
    <property type="match status" value="1"/>
</dbReference>
<dbReference type="SMART" id="SM00382">
    <property type="entry name" value="AAA"/>
    <property type="match status" value="1"/>
</dbReference>
<comment type="caution">
    <text evidence="12">The sequence shown here is derived from an EMBL/GenBank/DDBJ whole genome shotgun (WGS) entry which is preliminary data.</text>
</comment>
<keyword evidence="7 9" id="KW-1133">Transmembrane helix</keyword>
<dbReference type="InterPro" id="IPR017871">
    <property type="entry name" value="ABC_transporter-like_CS"/>
</dbReference>
<evidence type="ECO:0000259" key="10">
    <source>
        <dbReference type="PROSITE" id="PS50893"/>
    </source>
</evidence>
<dbReference type="GO" id="GO:0015421">
    <property type="term" value="F:ABC-type oligopeptide transporter activity"/>
    <property type="evidence" value="ECO:0007669"/>
    <property type="project" value="TreeGrafter"/>
</dbReference>
<gene>
    <name evidence="12" type="ORF">KDA_49360</name>
</gene>
<dbReference type="FunFam" id="3.40.50.300:FF:000221">
    <property type="entry name" value="Multidrug ABC transporter ATP-binding protein"/>
    <property type="match status" value="1"/>
</dbReference>
<evidence type="ECO:0000256" key="6">
    <source>
        <dbReference type="ARBA" id="ARBA00022840"/>
    </source>
</evidence>
<dbReference type="GO" id="GO:0005524">
    <property type="term" value="F:ATP binding"/>
    <property type="evidence" value="ECO:0007669"/>
    <property type="project" value="UniProtKB-KW"/>
</dbReference>
<protein>
    <submittedName>
        <fullName evidence="12">HlyB/MsbA family ABC transporter</fullName>
    </submittedName>
</protein>
<keyword evidence="4 9" id="KW-0812">Transmembrane</keyword>
<comment type="subcellular location">
    <subcellularLocation>
        <location evidence="1">Cell membrane</location>
        <topology evidence="1">Multi-pass membrane protein</topology>
    </subcellularLocation>
</comment>
<evidence type="ECO:0000313" key="13">
    <source>
        <dbReference type="Proteomes" id="UP000287171"/>
    </source>
</evidence>
<reference evidence="13" key="1">
    <citation type="submission" date="2018-12" db="EMBL/GenBank/DDBJ databases">
        <title>Tengunoibacter tsumagoiensis gen. nov., sp. nov., Dictyobacter kobayashii sp. nov., D. alpinus sp. nov., and D. joshuensis sp. nov. and description of Dictyobacteraceae fam. nov. within the order Ktedonobacterales isolated from Tengu-no-mugimeshi.</title>
        <authorList>
            <person name="Wang C.M."/>
            <person name="Zheng Y."/>
            <person name="Sakai Y."/>
            <person name="Toyoda A."/>
            <person name="Minakuchi Y."/>
            <person name="Abe K."/>
            <person name="Yokota A."/>
            <person name="Yabe S."/>
        </authorList>
    </citation>
    <scope>NUCLEOTIDE SEQUENCE [LARGE SCALE GENOMIC DNA]</scope>
    <source>
        <strain evidence="13">Uno16</strain>
    </source>
</reference>
<feature type="transmembrane region" description="Helical" evidence="9">
    <location>
        <begin position="263"/>
        <end position="286"/>
    </location>
</feature>
<evidence type="ECO:0000256" key="5">
    <source>
        <dbReference type="ARBA" id="ARBA00022741"/>
    </source>
</evidence>
<dbReference type="Pfam" id="PF00005">
    <property type="entry name" value="ABC_tran"/>
    <property type="match status" value="1"/>
</dbReference>
<evidence type="ECO:0000256" key="9">
    <source>
        <dbReference type="SAM" id="Phobius"/>
    </source>
</evidence>
<evidence type="ECO:0000256" key="1">
    <source>
        <dbReference type="ARBA" id="ARBA00004651"/>
    </source>
</evidence>
<accession>A0A402BDT5</accession>
<proteinExistence type="predicted"/>